<dbReference type="Gene3D" id="2.60.60.20">
    <property type="entry name" value="PLAT/LH2 domain"/>
    <property type="match status" value="4"/>
</dbReference>
<feature type="domain" description="PLAT" evidence="2">
    <location>
        <begin position="16"/>
        <end position="135"/>
    </location>
</feature>
<feature type="domain" description="PLAT" evidence="2">
    <location>
        <begin position="147"/>
        <end position="262"/>
    </location>
</feature>
<feature type="domain" description="PLAT" evidence="2">
    <location>
        <begin position="1366"/>
        <end position="1481"/>
    </location>
</feature>
<feature type="domain" description="PLAT" evidence="2">
    <location>
        <begin position="2427"/>
        <end position="2548"/>
    </location>
</feature>
<feature type="domain" description="PLAT" evidence="2">
    <location>
        <begin position="2566"/>
        <end position="2692"/>
    </location>
</feature>
<dbReference type="InterPro" id="IPR036392">
    <property type="entry name" value="PLAT/LH2_dom_sf"/>
</dbReference>
<dbReference type="InterPro" id="IPR052970">
    <property type="entry name" value="Inner_ear_hair_cell_LOXHD"/>
</dbReference>
<dbReference type="Gene3D" id="2.40.180.10">
    <property type="entry name" value="Catalase core domain"/>
    <property type="match status" value="18"/>
</dbReference>
<comment type="caution">
    <text evidence="3">The sequence shown here is derived from an EMBL/GenBank/DDBJ whole genome shotgun (WGS) entry which is preliminary data.</text>
</comment>
<feature type="domain" description="PLAT" evidence="2">
    <location>
        <begin position="1756"/>
        <end position="1871"/>
    </location>
</feature>
<evidence type="ECO:0000259" key="2">
    <source>
        <dbReference type="PROSITE" id="PS50095"/>
    </source>
</evidence>
<protein>
    <recommendedName>
        <fullName evidence="2">PLAT domain-containing protein</fullName>
    </recommendedName>
</protein>
<organism evidence="3 4">
    <name type="scientific">Rotaria sordida</name>
    <dbReference type="NCBI Taxonomy" id="392033"/>
    <lineage>
        <taxon>Eukaryota</taxon>
        <taxon>Metazoa</taxon>
        <taxon>Spiralia</taxon>
        <taxon>Gnathifera</taxon>
        <taxon>Rotifera</taxon>
        <taxon>Eurotatoria</taxon>
        <taxon>Bdelloidea</taxon>
        <taxon>Philodinida</taxon>
        <taxon>Philodinidae</taxon>
        <taxon>Rotaria</taxon>
    </lineage>
</organism>
<feature type="domain" description="PLAT" evidence="2">
    <location>
        <begin position="407"/>
        <end position="522"/>
    </location>
</feature>
<dbReference type="PROSITE" id="PS50095">
    <property type="entry name" value="PLAT"/>
    <property type="match status" value="20"/>
</dbReference>
<comment type="caution">
    <text evidence="1">Lacks conserved residue(s) required for the propagation of feature annotation.</text>
</comment>
<feature type="domain" description="PLAT" evidence="2">
    <location>
        <begin position="2141"/>
        <end position="2260"/>
    </location>
</feature>
<name>A0A815C7E2_9BILA</name>
<sequence>MTYRLQSNHLIYYLVTSYEIIVYTGDKTRAGTNSQVYITLFGKDGKRTEKIHLKNSNNKDPFERNQTDKFSVKSDYIGELIKLRIEHDNSGLSPGWFLDRIVVTDLHDPKTKYVATCNQWLAKDEGDKQISRELMLNKQISGTKQNNQYKITVYTGNKSGAGTDADVFITLYGNLRETGGIRLENNKNMFEAGQKDEFTVECPTVGVLNKILIAHNNKGSAPGWFLDRILIEDVNAHHLYEFPCNRWLAKNEDDKQISRLLFPKTSNDYGKQLVRKNQYKITVYTGNKSGAGTDADVFITLYGNLAETDAIQLDNKSNNFEAGKKDEFTIECPAVGVLNKILIAHNNEGFAPGWFLDRILIEDVNAHHVYEFPCNRWLAKNEDDKQIARFLFPKTSNDYEKSPVRKNQYKITVYTGNKSGAGTDADVFITLYGNLAQTDAIQLDNKNNNFEAGKKDEFIIECPTVGILNKILIAHNNEGLAPGWFLDRILIEDVNAHHMYEFPCNRWLAKNEDDKQIARLLFPKTSTGHEKPPVRKNQYKITVYTGNKSGAGTDADVFITLYGNLAETDPIQLDNKSNNFEAGKKDEFIIECPTVGILNKILIAHNNEVTSYEIIVYTGDKTGAGTDSQVYITLFGKDGKRTEKIHLKNSNNKDPFERNRTDKFCVKSDYIGELVKLRIEHDNSGLGPGWFLDRIVVTDLYDPKTKYFATCNQWLAKDEGDKQISRELMLNKQTSGTTQNNPYKITVYTGNKPGAGTDADVFITLYGNIRETGAIRLDNNKKDMFEAGQKDEFTVDCPTVGVLNKILIAHNNKGSAPGWFLDRILIEDVNAHHIYEFPCNRWLAKDEDDKQISRFLFSKTSTDQGKQPVRKNKYKVTVYTGNKSGAGTDADVFITLYGNLGETDAIQLDNKDNNFETGKKDEFTIECPAVGVINKILIAHNNKGLGPGWFLDRILIEDVNTHHMYEFPCNRWLAKDEDDKQIARLLFPKTSTDQGKQPVRKNKYKITVYTGNKSGAGTDADVFITLYGNLDETDAIQLDNKDNNFETGKKDEFTIECPAVGVINKILIAHNNKGLGPGWFLDRILIEDVNTHHMYEFPCNRWLAKDEDDKQIARLLFPKTSTDQGKQPVRKNKYKITVYTGNKRGAGTDADVFITLYGNLDETDAIQLDNKDNNFEAGKKDEFTIECPAVGVINKILIAHNNGGLAPGWFLDRILIEDVNTHHIYEFPCNRWLAKDEDDKQIARLLFPKAATEDLFRIIFGILSVVSDVVSVELPYEDKYDSKIQRIFYDTTSQSLINGTEYLTHPTEEYIRYIIKIKTGELSHSATSANVSIRLIGSTGRQTRFIQLDPIQRRYFQPGTIETFSLEEADVVYTGNKSGAGTDADVFITLYGNLAETDPIQLDNKSNNFEAGKKDEFIIECPTVGILNKILIAHNNEGFAPGWFLDRILIEDVNAHHIYEFPCNRWLAKNEDDKQIARFLFPKTSNDYEKPPVRKNQYKITVYTGNKSGAGTDADVFITLYGNLAETDPIQLDNKNNNFEAGKKDEFTIECPTVGILNKILIAHNNKGLAPGWFLDRILIEDVNAHHVYEFPCNRWLAKDEDDKQIARFLFPKTSADYEKPPVRKNQYKITVYTGNKSGAGTDADVFITLYGNLAETGAVQLDNKNNNFEAGKKDEFIIECPTVGILNKILIAHNNKGLAPGWFLDRILIEDVNAHHIYEFSCNRWLAKNEDDKQIARFLFPKTSADYEKPSVRKNQYKITVYTGNKSGAGTDADVFITLYGNLAETGPIQLDNKSNNFEAGKKDEFTIECPTVGLLNKILIAHNNKGLAPGWFLDRILIEDVNAHHIYEFPCNRWLAKDEDDKQIARFLFPKTSTDYENQPTAGILYYITVYTGDKINAGTDSRVYIVMHGKNVSSGQIFLSDGKFEKKSVDKFTVNAPPNLSPLTALDIGHDNSGFGPGWYLDKVVVDCPSTSIKQTFPCYNWLADDEGDRRIERRLKEDLSLRKTRRPTVPWYIWVYTSDRKGAATHTQVIAVLYGYDGKSTNIKLEKNSNTLQQGHCDQYKADINDVGIPFKLRVYLNDNYLSDSWHLDRIEMENLKTNQQYFFYCGRWLSKTLDDKQIIRELPATGSLISRPLPLLKYIVDVYTGNKPNAGTDANVFINIYGQCGDTGVRPLEYSLQNKNKFQRNQIDTFIIEAVLLKKIRKIRIGHDDTGVASGWFLNKVEIRLEDQSFQPVTFISDRWLAIDQDDGRISCELFPYEDKGDSKIQRIFYDTNSQSVINSTESLTRPTEEYIRYIIKIKTGELSHSATSANVSIRLIGSTGRQTRFIQLDPIQRRYFQPGTIETFSLEEADVGDIDMIEIEHNDYTSDDSWFLETLTVDIPTKGRTFYFVCNQWLSRYKADGITKRIFKRQDLNKPSFHQLIPYVGRIYTGHMEQAGSDCDVCLKLFGTIGSSSEHIIRKNEGYFERLAIDIFQCQLEDVGQPIKLRVTILPKSTYSRNQWFLEKIELIKLTKEYIEEETLLFELNDWITHKSNYYFDIPIRKDSKLYRNQYASLAPTGLVQYQINVITSDIQYAGTTRHGWIIMQGNKTRSEKLFMKNTHYNQILQRGQMNTFIFECQPLGELRRIILGYEGQHEYLLNTYEGDEAMWHVSHITITDLSTGIKYEFPVRQWIALNNDGDVFDCVNKKEYSTVEEYYRRTINYKIIFHTGYVSGANTDANVSIILYGTRGNTSNTVFKQKRHNLFEYGVVEEFSIECLELGKLTKLHIEYHNSMFLSDWFLDEVEVINMDTNEKVLFPCNQSFTGRYGDHETQRDLLPIYTS</sequence>
<evidence type="ECO:0000313" key="3">
    <source>
        <dbReference type="EMBL" id="CAF1276693.1"/>
    </source>
</evidence>
<feature type="domain" description="PLAT" evidence="2">
    <location>
        <begin position="1496"/>
        <end position="1611"/>
    </location>
</feature>
<feature type="domain" description="PLAT" evidence="2">
    <location>
        <begin position="2706"/>
        <end position="2822"/>
    </location>
</feature>
<proteinExistence type="predicted"/>
<dbReference type="SMART" id="SM00308">
    <property type="entry name" value="LH2"/>
    <property type="match status" value="17"/>
</dbReference>
<feature type="domain" description="PLAT" evidence="2">
    <location>
        <begin position="2297"/>
        <end position="2414"/>
    </location>
</feature>
<dbReference type="EMBL" id="CAJNOU010001977">
    <property type="protein sequence ID" value="CAF1276693.1"/>
    <property type="molecule type" value="Genomic_DNA"/>
</dbReference>
<feature type="domain" description="PLAT" evidence="2">
    <location>
        <begin position="277"/>
        <end position="392"/>
    </location>
</feature>
<dbReference type="InterPro" id="IPR001024">
    <property type="entry name" value="PLAT/LH2_dom"/>
</dbReference>
<dbReference type="SUPFAM" id="SSF49723">
    <property type="entry name" value="Lipase/lipooxygenase domain (PLAT/LH2 domain)"/>
    <property type="match status" value="22"/>
</dbReference>
<feature type="domain" description="PLAT" evidence="2">
    <location>
        <begin position="1132"/>
        <end position="1247"/>
    </location>
</feature>
<feature type="domain" description="PLAT" evidence="2">
    <location>
        <begin position="741"/>
        <end position="857"/>
    </location>
</feature>
<dbReference type="Proteomes" id="UP000663889">
    <property type="component" value="Unassembled WGS sequence"/>
</dbReference>
<reference evidence="3" key="1">
    <citation type="submission" date="2021-02" db="EMBL/GenBank/DDBJ databases">
        <authorList>
            <person name="Nowell W R."/>
        </authorList>
    </citation>
    <scope>NUCLEOTIDE SEQUENCE</scope>
</reference>
<feature type="domain" description="PLAT" evidence="2">
    <location>
        <begin position="610"/>
        <end position="729"/>
    </location>
</feature>
<feature type="domain" description="PLAT" evidence="2">
    <location>
        <begin position="1626"/>
        <end position="1741"/>
    </location>
</feature>
<feature type="domain" description="PLAT" evidence="2">
    <location>
        <begin position="1002"/>
        <end position="1117"/>
    </location>
</feature>
<evidence type="ECO:0000313" key="4">
    <source>
        <dbReference type="Proteomes" id="UP000663889"/>
    </source>
</evidence>
<dbReference type="PANTHER" id="PTHR45901">
    <property type="entry name" value="PROTEIN CBG12474"/>
    <property type="match status" value="1"/>
</dbReference>
<dbReference type="Pfam" id="PF01477">
    <property type="entry name" value="PLAT"/>
    <property type="match status" value="21"/>
</dbReference>
<feature type="domain" description="PLAT" evidence="2">
    <location>
        <begin position="2013"/>
        <end position="2128"/>
    </location>
</feature>
<dbReference type="PANTHER" id="PTHR45901:SF3">
    <property type="entry name" value="LIPOXYGENASE HOMOLOGY DOMAIN-CONTAINING PROTEIN 1"/>
    <property type="match status" value="1"/>
</dbReference>
<gene>
    <name evidence="3" type="ORF">SEV965_LOCUS25040</name>
</gene>
<dbReference type="CDD" id="cd01756">
    <property type="entry name" value="PLAT_repeat"/>
    <property type="match status" value="15"/>
</dbReference>
<feature type="domain" description="PLAT" evidence="2">
    <location>
        <begin position="872"/>
        <end position="987"/>
    </location>
</feature>
<evidence type="ECO:0000256" key="1">
    <source>
        <dbReference type="PROSITE-ProRule" id="PRU00152"/>
    </source>
</evidence>
<accession>A0A815C7E2</accession>
<feature type="domain" description="PLAT" evidence="2">
    <location>
        <begin position="1886"/>
        <end position="2000"/>
    </location>
</feature>